<proteinExistence type="predicted"/>
<dbReference type="SUPFAM" id="SSF56672">
    <property type="entry name" value="DNA/RNA polymerases"/>
    <property type="match status" value="1"/>
</dbReference>
<sequence length="396" mass="45344">MNKPNRSEVESETDVTDLNFFDFVEFETTSKALNLRPNNDEEGAPLGRDGSLHQPGSDNDDQFGSDEQGHQPAHDIVIHQSGHDETRFENYLFVSNLNKSYEPSFYEEASKDINRINAMNNKMQALYENDTWELVDLPIGKGIDYDETFSPVVKMSIVSDDVSLYLLVVDDLVITGNSEYEIEKFKSFLNKKFKIKDLGELKYFLGIKVLKPKSGLCLNQRKYCLELLHEFGLLACRHVVTPLPENIILAHKETDDDKYLLNLTSYQKLVEKLIYLCMTRPDISYAVHCRSQHMHAPLQSHFNTGLRLLRYLKLAPGYGIDFSKGNTGFNVIVYSDSDWAKCPLTRRSVWYCVFVNESPVSWKSKKQATLSKSSTEAEYRAMGLQLLVKLCGLLRF</sequence>
<evidence type="ECO:0000259" key="2">
    <source>
        <dbReference type="Pfam" id="PF07727"/>
    </source>
</evidence>
<feature type="region of interest" description="Disordered" evidence="1">
    <location>
        <begin position="31"/>
        <end position="70"/>
    </location>
</feature>
<reference evidence="3" key="2">
    <citation type="submission" date="2022-01" db="EMBL/GenBank/DDBJ databases">
        <authorList>
            <person name="Yamashiro T."/>
            <person name="Shiraishi A."/>
            <person name="Satake H."/>
            <person name="Nakayama K."/>
        </authorList>
    </citation>
    <scope>NUCLEOTIDE SEQUENCE</scope>
</reference>
<keyword evidence="4" id="KW-1185">Reference proteome</keyword>
<name>A0ABQ5IDC2_9ASTR</name>
<gene>
    <name evidence="3" type="ORF">Tco_1093217</name>
</gene>
<comment type="caution">
    <text evidence="3">The sequence shown here is derived from an EMBL/GenBank/DDBJ whole genome shotgun (WGS) entry which is preliminary data.</text>
</comment>
<accession>A0ABQ5IDC2</accession>
<organism evidence="3 4">
    <name type="scientific">Tanacetum coccineum</name>
    <dbReference type="NCBI Taxonomy" id="301880"/>
    <lineage>
        <taxon>Eukaryota</taxon>
        <taxon>Viridiplantae</taxon>
        <taxon>Streptophyta</taxon>
        <taxon>Embryophyta</taxon>
        <taxon>Tracheophyta</taxon>
        <taxon>Spermatophyta</taxon>
        <taxon>Magnoliopsida</taxon>
        <taxon>eudicotyledons</taxon>
        <taxon>Gunneridae</taxon>
        <taxon>Pentapetalae</taxon>
        <taxon>asterids</taxon>
        <taxon>campanulids</taxon>
        <taxon>Asterales</taxon>
        <taxon>Asteraceae</taxon>
        <taxon>Asteroideae</taxon>
        <taxon>Anthemideae</taxon>
        <taxon>Anthemidinae</taxon>
        <taxon>Tanacetum</taxon>
    </lineage>
</organism>
<evidence type="ECO:0000313" key="4">
    <source>
        <dbReference type="Proteomes" id="UP001151760"/>
    </source>
</evidence>
<dbReference type="InterPro" id="IPR013103">
    <property type="entry name" value="RVT_2"/>
</dbReference>
<dbReference type="EMBL" id="BQNB010020604">
    <property type="protein sequence ID" value="GJT97699.1"/>
    <property type="molecule type" value="Genomic_DNA"/>
</dbReference>
<feature type="domain" description="Reverse transcriptase Ty1/copia-type" evidence="2">
    <location>
        <begin position="167"/>
        <end position="243"/>
    </location>
</feature>
<dbReference type="PANTHER" id="PTHR11439:SF508">
    <property type="entry name" value="RNA-DIRECTED DNA POLYMERASE"/>
    <property type="match status" value="1"/>
</dbReference>
<protein>
    <submittedName>
        <fullName evidence="3">Ribonuclease H-like domain-containing protein</fullName>
    </submittedName>
</protein>
<evidence type="ECO:0000256" key="1">
    <source>
        <dbReference type="SAM" id="MobiDB-lite"/>
    </source>
</evidence>
<evidence type="ECO:0000313" key="3">
    <source>
        <dbReference type="EMBL" id="GJT97699.1"/>
    </source>
</evidence>
<dbReference type="CDD" id="cd09272">
    <property type="entry name" value="RNase_HI_RT_Ty1"/>
    <property type="match status" value="1"/>
</dbReference>
<dbReference type="Proteomes" id="UP001151760">
    <property type="component" value="Unassembled WGS sequence"/>
</dbReference>
<reference evidence="3" key="1">
    <citation type="journal article" date="2022" name="Int. J. Mol. Sci.">
        <title>Draft Genome of Tanacetum Coccineum: Genomic Comparison of Closely Related Tanacetum-Family Plants.</title>
        <authorList>
            <person name="Yamashiro T."/>
            <person name="Shiraishi A."/>
            <person name="Nakayama K."/>
            <person name="Satake H."/>
        </authorList>
    </citation>
    <scope>NUCLEOTIDE SEQUENCE</scope>
</reference>
<dbReference type="PANTHER" id="PTHR11439">
    <property type="entry name" value="GAG-POL-RELATED RETROTRANSPOSON"/>
    <property type="match status" value="1"/>
</dbReference>
<dbReference type="InterPro" id="IPR043502">
    <property type="entry name" value="DNA/RNA_pol_sf"/>
</dbReference>
<dbReference type="Pfam" id="PF07727">
    <property type="entry name" value="RVT_2"/>
    <property type="match status" value="1"/>
</dbReference>